<feature type="region of interest" description="Disordered" evidence="1">
    <location>
        <begin position="24"/>
        <end position="310"/>
    </location>
</feature>
<feature type="non-terminal residue" evidence="2">
    <location>
        <position position="310"/>
    </location>
</feature>
<name>A0A6J4JFQ8_9ACTN</name>
<protein>
    <submittedName>
        <fullName evidence="2">Phytoene synthase</fullName>
        <ecNumber evidence="2">2.5.1.32</ecNumber>
    </submittedName>
</protein>
<feature type="compositionally biased region" description="Low complexity" evidence="1">
    <location>
        <begin position="300"/>
        <end position="310"/>
    </location>
</feature>
<evidence type="ECO:0000256" key="1">
    <source>
        <dbReference type="SAM" id="MobiDB-lite"/>
    </source>
</evidence>
<feature type="non-terminal residue" evidence="2">
    <location>
        <position position="1"/>
    </location>
</feature>
<dbReference type="AlphaFoldDB" id="A0A6J4JFQ8"/>
<feature type="compositionally biased region" description="Low complexity" evidence="1">
    <location>
        <begin position="233"/>
        <end position="252"/>
    </location>
</feature>
<evidence type="ECO:0000313" key="2">
    <source>
        <dbReference type="EMBL" id="CAA9279381.1"/>
    </source>
</evidence>
<organism evidence="2">
    <name type="scientific">uncultured Mycobacteriales bacterium</name>
    <dbReference type="NCBI Taxonomy" id="581187"/>
    <lineage>
        <taxon>Bacteria</taxon>
        <taxon>Bacillati</taxon>
        <taxon>Actinomycetota</taxon>
        <taxon>Actinomycetes</taxon>
        <taxon>Mycobacteriales</taxon>
        <taxon>environmental samples</taxon>
    </lineage>
</organism>
<reference evidence="2" key="1">
    <citation type="submission" date="2020-02" db="EMBL/GenBank/DDBJ databases">
        <authorList>
            <person name="Meier V. D."/>
        </authorList>
    </citation>
    <scope>NUCLEOTIDE SEQUENCE</scope>
    <source>
        <strain evidence="2">AVDCRST_MAG41</strain>
    </source>
</reference>
<feature type="compositionally biased region" description="Gly residues" evidence="1">
    <location>
        <begin position="144"/>
        <end position="163"/>
    </location>
</feature>
<feature type="compositionally biased region" description="Low complexity" evidence="1">
    <location>
        <begin position="38"/>
        <end position="49"/>
    </location>
</feature>
<dbReference type="GO" id="GO:0016740">
    <property type="term" value="F:transferase activity"/>
    <property type="evidence" value="ECO:0007669"/>
    <property type="project" value="UniProtKB-KW"/>
</dbReference>
<proteinExistence type="predicted"/>
<dbReference type="EC" id="2.5.1.32" evidence="2"/>
<feature type="compositionally biased region" description="Basic residues" evidence="1">
    <location>
        <begin position="164"/>
        <end position="173"/>
    </location>
</feature>
<sequence>ERPGAGRRRDHRPGAARLVRAVPAAQRRARPDLLPGHAAAAGRQAPVRARALRLRPVRRRDRRRPRLHADRRGEGRLAAGLGRGLPGRRADRRVRAPGEPGGGGHRAAVGHRGLAVRGLPGLHADGPHRHRLPDVRRPDDLRLGLGGGDRAADGAGAGAGGAARGRRAVRGRPRGGLPAVELPPGRRRGPAPRPGLPAGRGPGPVRGDPGAPGARGGGRAGPPAAGVRGGADPGALPQRRAGRPAAAPDVAGLHPDRAAALRRHPGRGGAGRLPGAGPAGVGRRRAPGPGGGPRAGPGVRGPARAGGPPV</sequence>
<gene>
    <name evidence="2" type="ORF">AVDCRST_MAG41-3398</name>
</gene>
<dbReference type="EMBL" id="CADCTP010000313">
    <property type="protein sequence ID" value="CAA9279381.1"/>
    <property type="molecule type" value="Genomic_DNA"/>
</dbReference>
<feature type="compositionally biased region" description="Gly residues" evidence="1">
    <location>
        <begin position="267"/>
        <end position="280"/>
    </location>
</feature>
<accession>A0A6J4JFQ8</accession>
<feature type="compositionally biased region" description="Basic and acidic residues" evidence="1">
    <location>
        <begin position="132"/>
        <end position="142"/>
    </location>
</feature>
<keyword evidence="2" id="KW-0808">Transferase</keyword>
<feature type="compositionally biased region" description="Gly residues" evidence="1">
    <location>
        <begin position="288"/>
        <end position="299"/>
    </location>
</feature>
<feature type="compositionally biased region" description="Basic residues" evidence="1">
    <location>
        <begin position="50"/>
        <end position="66"/>
    </location>
</feature>